<keyword evidence="6 7" id="KW-0012">Acyltransferase</keyword>
<feature type="transmembrane region" description="Helical" evidence="7">
    <location>
        <begin position="20"/>
        <end position="46"/>
    </location>
</feature>
<name>T1IPK0_STRMM</name>
<dbReference type="PhylomeDB" id="T1IPK0"/>
<comment type="similarity">
    <text evidence="7">Belongs to the DHHC palmitoyltransferase family.</text>
</comment>
<evidence type="ECO:0000259" key="8">
    <source>
        <dbReference type="Pfam" id="PF01529"/>
    </source>
</evidence>
<comment type="catalytic activity">
    <reaction evidence="7">
        <text>L-cysteinyl-[protein] + hexadecanoyl-CoA = S-hexadecanoyl-L-cysteinyl-[protein] + CoA</text>
        <dbReference type="Rhea" id="RHEA:36683"/>
        <dbReference type="Rhea" id="RHEA-COMP:10131"/>
        <dbReference type="Rhea" id="RHEA-COMP:11032"/>
        <dbReference type="ChEBI" id="CHEBI:29950"/>
        <dbReference type="ChEBI" id="CHEBI:57287"/>
        <dbReference type="ChEBI" id="CHEBI:57379"/>
        <dbReference type="ChEBI" id="CHEBI:74151"/>
        <dbReference type="EC" id="2.3.1.225"/>
    </reaction>
</comment>
<dbReference type="InterPro" id="IPR001594">
    <property type="entry name" value="Palmitoyltrfase_DHHC"/>
</dbReference>
<dbReference type="AlphaFoldDB" id="T1IPK0"/>
<dbReference type="Proteomes" id="UP000014500">
    <property type="component" value="Unassembled WGS sequence"/>
</dbReference>
<reference evidence="9" key="2">
    <citation type="submission" date="2015-02" db="UniProtKB">
        <authorList>
            <consortium name="EnsemblMetazoa"/>
        </authorList>
    </citation>
    <scope>IDENTIFICATION</scope>
</reference>
<feature type="domain" description="Palmitoyltransferase DHHC" evidence="8">
    <location>
        <begin position="126"/>
        <end position="245"/>
    </location>
</feature>
<dbReference type="GO" id="GO:0016020">
    <property type="term" value="C:membrane"/>
    <property type="evidence" value="ECO:0007669"/>
    <property type="project" value="UniProtKB-SubCell"/>
</dbReference>
<comment type="domain">
    <text evidence="7">The DHHC domain is required for palmitoyltransferase activity.</text>
</comment>
<proteinExistence type="inferred from homology"/>
<keyword evidence="10" id="KW-1185">Reference proteome</keyword>
<accession>T1IPK0</accession>
<protein>
    <recommendedName>
        <fullName evidence="7">Palmitoyltransferase</fullName>
        <ecNumber evidence="7">2.3.1.225</ecNumber>
    </recommendedName>
</protein>
<dbReference type="GO" id="GO:0019706">
    <property type="term" value="F:protein-cysteine S-palmitoyltransferase activity"/>
    <property type="evidence" value="ECO:0007669"/>
    <property type="project" value="UniProtKB-EC"/>
</dbReference>
<evidence type="ECO:0000256" key="3">
    <source>
        <dbReference type="ARBA" id="ARBA00022692"/>
    </source>
</evidence>
<evidence type="ECO:0000256" key="4">
    <source>
        <dbReference type="ARBA" id="ARBA00022989"/>
    </source>
</evidence>
<dbReference type="eggNOG" id="KOG1315">
    <property type="taxonomic scope" value="Eukaryota"/>
</dbReference>
<organism evidence="9 10">
    <name type="scientific">Strigamia maritima</name>
    <name type="common">European centipede</name>
    <name type="synonym">Geophilus maritimus</name>
    <dbReference type="NCBI Taxonomy" id="126957"/>
    <lineage>
        <taxon>Eukaryota</taxon>
        <taxon>Metazoa</taxon>
        <taxon>Ecdysozoa</taxon>
        <taxon>Arthropoda</taxon>
        <taxon>Myriapoda</taxon>
        <taxon>Chilopoda</taxon>
        <taxon>Pleurostigmophora</taxon>
        <taxon>Geophilomorpha</taxon>
        <taxon>Linotaeniidae</taxon>
        <taxon>Strigamia</taxon>
    </lineage>
</organism>
<reference evidence="10" key="1">
    <citation type="submission" date="2011-05" db="EMBL/GenBank/DDBJ databases">
        <authorList>
            <person name="Richards S.R."/>
            <person name="Qu J."/>
            <person name="Jiang H."/>
            <person name="Jhangiani S.N."/>
            <person name="Agravi P."/>
            <person name="Goodspeed R."/>
            <person name="Gross S."/>
            <person name="Mandapat C."/>
            <person name="Jackson L."/>
            <person name="Mathew T."/>
            <person name="Pu L."/>
            <person name="Thornton R."/>
            <person name="Saada N."/>
            <person name="Wilczek-Boney K.B."/>
            <person name="Lee S."/>
            <person name="Kovar C."/>
            <person name="Wu Y."/>
            <person name="Scherer S.E."/>
            <person name="Worley K.C."/>
            <person name="Muzny D.M."/>
            <person name="Gibbs R."/>
        </authorList>
    </citation>
    <scope>NUCLEOTIDE SEQUENCE</scope>
    <source>
        <strain evidence="10">Brora</strain>
    </source>
</reference>
<evidence type="ECO:0000256" key="1">
    <source>
        <dbReference type="ARBA" id="ARBA00004141"/>
    </source>
</evidence>
<keyword evidence="5 7" id="KW-0472">Membrane</keyword>
<dbReference type="EC" id="2.3.1.225" evidence="7"/>
<dbReference type="STRING" id="126957.T1IPK0"/>
<evidence type="ECO:0000256" key="5">
    <source>
        <dbReference type="ARBA" id="ARBA00023136"/>
    </source>
</evidence>
<keyword evidence="2 7" id="KW-0808">Transferase</keyword>
<keyword evidence="4 7" id="KW-1133">Transmembrane helix</keyword>
<feature type="transmembrane region" description="Helical" evidence="7">
    <location>
        <begin position="207"/>
        <end position="230"/>
    </location>
</feature>
<dbReference type="PROSITE" id="PS50216">
    <property type="entry name" value="DHHC"/>
    <property type="match status" value="1"/>
</dbReference>
<comment type="subcellular location">
    <subcellularLocation>
        <location evidence="1">Membrane</location>
        <topology evidence="1">Multi-pass membrane protein</topology>
    </subcellularLocation>
</comment>
<dbReference type="EnsemblMetazoa" id="SMAR002952-RA">
    <property type="protein sequence ID" value="SMAR002952-PA"/>
    <property type="gene ID" value="SMAR002952"/>
</dbReference>
<dbReference type="OMA" id="CFVVMHI"/>
<feature type="transmembrane region" description="Helical" evidence="7">
    <location>
        <begin position="171"/>
        <end position="195"/>
    </location>
</feature>
<evidence type="ECO:0000256" key="2">
    <source>
        <dbReference type="ARBA" id="ARBA00022679"/>
    </source>
</evidence>
<dbReference type="HOGENOM" id="CLU_027721_1_3_1"/>
<sequence length="367" mass="42799">MAPRNFACRSCSWCIRAVKWLPVIFITTIVVWSYFAYVVQLCLLTIESLIEKILYITIFHFFFAMFSWSYWQTIFTEIGIVPKEFRLHPAEAEKLEREENDEAQRRMLERLAKDLPVSCRTMTGAIRYCEKCHFIKPDRAHHCSVCGECVLKMDHHCPWVNNCVGFMNYKFFVLFLGYALLYCLYISATTLQYFIKFWRNDLPGTGRFHILFLFFVAIMFAISLISLFGYHCYLVSVNRTTLESFRAPIFRTGPDKDGFSLGRYANLLEVFGDDKVKWFLPLYSSLGDGITYPTRTPQTNSYNSMGNTQTSMGDGVTFPQRLVDDDTDQLLGNRQRWAEDDVEQANDLKRNNQHLEVTVISQRNQPV</sequence>
<dbReference type="PANTHER" id="PTHR12246">
    <property type="entry name" value="PALMITOYLTRANSFERASE ZDHHC16"/>
    <property type="match status" value="1"/>
</dbReference>
<evidence type="ECO:0000313" key="9">
    <source>
        <dbReference type="EnsemblMetazoa" id="SMAR002952-PA"/>
    </source>
</evidence>
<evidence type="ECO:0000313" key="10">
    <source>
        <dbReference type="Proteomes" id="UP000014500"/>
    </source>
</evidence>
<dbReference type="Pfam" id="PF01529">
    <property type="entry name" value="DHHC"/>
    <property type="match status" value="1"/>
</dbReference>
<evidence type="ECO:0000256" key="6">
    <source>
        <dbReference type="ARBA" id="ARBA00023315"/>
    </source>
</evidence>
<dbReference type="InterPro" id="IPR039859">
    <property type="entry name" value="PFA4/ZDH16/20/ERF2-like"/>
</dbReference>
<dbReference type="EMBL" id="JH431263">
    <property type="status" value="NOT_ANNOTATED_CDS"/>
    <property type="molecule type" value="Genomic_DNA"/>
</dbReference>
<feature type="transmembrane region" description="Helical" evidence="7">
    <location>
        <begin position="53"/>
        <end position="71"/>
    </location>
</feature>
<keyword evidence="3 7" id="KW-0812">Transmembrane</keyword>
<evidence type="ECO:0000256" key="7">
    <source>
        <dbReference type="RuleBase" id="RU079119"/>
    </source>
</evidence>